<proteinExistence type="predicted"/>
<accession>A0A132Z8I3</accession>
<dbReference type="Proteomes" id="UP000249070">
    <property type="component" value="Unassembled WGS sequence"/>
</dbReference>
<dbReference type="AlphaFoldDB" id="A0A132Z8I3"/>
<evidence type="ECO:0000313" key="3">
    <source>
        <dbReference type="Proteomes" id="UP000249070"/>
    </source>
</evidence>
<geneLocation type="plasmid" evidence="2">
    <name>pZY2</name>
</geneLocation>
<dbReference type="EMBL" id="CP039730">
    <property type="protein sequence ID" value="QHT44799.1"/>
    <property type="molecule type" value="Genomic_DNA"/>
</dbReference>
<reference evidence="2" key="2">
    <citation type="journal article" date="2020" name="J. Antimicrob. Chemother.">
        <title>Tandem amplification of the vanM gene cluster drives vancomycin resistance in vancomycin-variable enterococci.</title>
        <authorList>
            <person name="Sun L."/>
            <person name="Chen Y."/>
            <person name="Hua X."/>
            <person name="Chen Y."/>
            <person name="Hong J."/>
            <person name="Wu X."/>
            <person name="Jiang Y."/>
            <person name="van Schaik W."/>
            <person name="Qu T."/>
            <person name="Yu Y."/>
        </authorList>
    </citation>
    <scope>NUCLEOTIDE SEQUENCE [LARGE SCALE GENOMIC DNA]</scope>
    <source>
        <strain evidence="2">ZY2</strain>
        <plasmid evidence="2">pZY2</plasmid>
    </source>
</reference>
<sequence>MLELFEANRTGFNQKLEVGETIEYKDKNYIIIGIYNTRINRIGDPRITSDLVCQSVNYSPDLTSRYKKYVLLEYRHKITDEIGVNNTRNIFKIGTVIPYSNNEEKIFYQIYGIEKFEYEHVDLLVTYQMRLIEPWSQAEIDKAVKLNRLSKFNVLGNAF</sequence>
<gene>
    <name evidence="1" type="ORF">DKP91_11945</name>
    <name evidence="2" type="ORF">FCF09_14025</name>
</gene>
<evidence type="ECO:0000313" key="2">
    <source>
        <dbReference type="EMBL" id="QHT44799.1"/>
    </source>
</evidence>
<evidence type="ECO:0000313" key="1">
    <source>
        <dbReference type="EMBL" id="PZM54856.1"/>
    </source>
</evidence>
<keyword evidence="2" id="KW-0614">Plasmid</keyword>
<dbReference type="RefSeq" id="WP_002350578.1">
    <property type="nucleotide sequence ID" value="NZ_BRZZ01000033.1"/>
</dbReference>
<dbReference type="EMBL" id="QHGU01000074">
    <property type="protein sequence ID" value="PZM54856.1"/>
    <property type="molecule type" value="Genomic_DNA"/>
</dbReference>
<organism evidence="2">
    <name type="scientific">Enterococcus faecium</name>
    <name type="common">Streptococcus faecium</name>
    <dbReference type="NCBI Taxonomy" id="1352"/>
    <lineage>
        <taxon>Bacteria</taxon>
        <taxon>Bacillati</taxon>
        <taxon>Bacillota</taxon>
        <taxon>Bacilli</taxon>
        <taxon>Lactobacillales</taxon>
        <taxon>Enterococcaceae</taxon>
        <taxon>Enterococcus</taxon>
    </lineage>
</organism>
<name>A0A132Z8I3_ENTFC</name>
<protein>
    <submittedName>
        <fullName evidence="2">Uncharacterized protein</fullName>
    </submittedName>
</protein>
<reference evidence="1 3" key="1">
    <citation type="submission" date="2018-05" db="EMBL/GenBank/DDBJ databases">
        <title>Vancomycin-resistant Enterococcus faecium strain from Chelyabinsk, Russia.</title>
        <authorList>
            <person name="Gostev V."/>
            <person name="Goncharov A."/>
            <person name="Kolodzhieva V."/>
            <person name="Suvorov A."/>
            <person name="Sidorenko S."/>
            <person name="Zueva L."/>
        </authorList>
    </citation>
    <scope>NUCLEOTIDE SEQUENCE [LARGE SCALE GENOMIC DNA]</scope>
    <source>
        <strain evidence="1 3">20</strain>
    </source>
</reference>